<evidence type="ECO:0000313" key="1">
    <source>
        <dbReference type="EMBL" id="GAA3933696.1"/>
    </source>
</evidence>
<comment type="caution">
    <text evidence="1">The sequence shown here is derived from an EMBL/GenBank/DDBJ whole genome shotgun (WGS) entry which is preliminary data.</text>
</comment>
<dbReference type="EMBL" id="BAABDH010000034">
    <property type="protein sequence ID" value="GAA3933696.1"/>
    <property type="molecule type" value="Genomic_DNA"/>
</dbReference>
<dbReference type="Proteomes" id="UP001499909">
    <property type="component" value="Unassembled WGS sequence"/>
</dbReference>
<organism evidence="1 2">
    <name type="scientific">Hymenobacter algoricola</name>
    <dbReference type="NCBI Taxonomy" id="486267"/>
    <lineage>
        <taxon>Bacteria</taxon>
        <taxon>Pseudomonadati</taxon>
        <taxon>Bacteroidota</taxon>
        <taxon>Cytophagia</taxon>
        <taxon>Cytophagales</taxon>
        <taxon>Hymenobacteraceae</taxon>
        <taxon>Hymenobacter</taxon>
    </lineage>
</organism>
<gene>
    <name evidence="1" type="ORF">GCM10022406_17880</name>
</gene>
<dbReference type="RefSeq" id="WP_345112718.1">
    <property type="nucleotide sequence ID" value="NZ_BAABDH010000034.1"/>
</dbReference>
<evidence type="ECO:0000313" key="2">
    <source>
        <dbReference type="Proteomes" id="UP001499909"/>
    </source>
</evidence>
<sequence>MENFSNAQARTTEVELTNLFEVEELEQRLENGEWVIVIGDTEIPL</sequence>
<protein>
    <submittedName>
        <fullName evidence="1">Uncharacterized protein</fullName>
    </submittedName>
</protein>
<keyword evidence="2" id="KW-1185">Reference proteome</keyword>
<reference evidence="2" key="1">
    <citation type="journal article" date="2019" name="Int. J. Syst. Evol. Microbiol.">
        <title>The Global Catalogue of Microorganisms (GCM) 10K type strain sequencing project: providing services to taxonomists for standard genome sequencing and annotation.</title>
        <authorList>
            <consortium name="The Broad Institute Genomics Platform"/>
            <consortium name="The Broad Institute Genome Sequencing Center for Infectious Disease"/>
            <person name="Wu L."/>
            <person name="Ma J."/>
        </authorList>
    </citation>
    <scope>NUCLEOTIDE SEQUENCE [LARGE SCALE GENOMIC DNA]</scope>
    <source>
        <strain evidence="2">JCM 17214</strain>
    </source>
</reference>
<accession>A0ABP7N269</accession>
<name>A0ABP7N269_9BACT</name>
<proteinExistence type="predicted"/>